<organism evidence="1 2">
    <name type="scientific">Dryococelus australis</name>
    <dbReference type="NCBI Taxonomy" id="614101"/>
    <lineage>
        <taxon>Eukaryota</taxon>
        <taxon>Metazoa</taxon>
        <taxon>Ecdysozoa</taxon>
        <taxon>Arthropoda</taxon>
        <taxon>Hexapoda</taxon>
        <taxon>Insecta</taxon>
        <taxon>Pterygota</taxon>
        <taxon>Neoptera</taxon>
        <taxon>Polyneoptera</taxon>
        <taxon>Phasmatodea</taxon>
        <taxon>Verophasmatodea</taxon>
        <taxon>Anareolatae</taxon>
        <taxon>Phasmatidae</taxon>
        <taxon>Eurycanthinae</taxon>
        <taxon>Dryococelus</taxon>
    </lineage>
</organism>
<gene>
    <name evidence="1" type="ORF">PR048_031820</name>
</gene>
<reference evidence="1 2" key="1">
    <citation type="submission" date="2023-02" db="EMBL/GenBank/DDBJ databases">
        <title>LHISI_Scaffold_Assembly.</title>
        <authorList>
            <person name="Stuart O.P."/>
            <person name="Cleave R."/>
            <person name="Magrath M.J.L."/>
            <person name="Mikheyev A.S."/>
        </authorList>
    </citation>
    <scope>NUCLEOTIDE SEQUENCE [LARGE SCALE GENOMIC DNA]</scope>
    <source>
        <strain evidence="1">Daus_M_001</strain>
        <tissue evidence="1">Leg muscle</tissue>
    </source>
</reference>
<evidence type="ECO:0000313" key="2">
    <source>
        <dbReference type="Proteomes" id="UP001159363"/>
    </source>
</evidence>
<evidence type="ECO:0000313" key="1">
    <source>
        <dbReference type="EMBL" id="KAJ8868011.1"/>
    </source>
</evidence>
<keyword evidence="2" id="KW-1185">Reference proteome</keyword>
<accession>A0ABQ9G6E1</accession>
<protein>
    <submittedName>
        <fullName evidence="1">Uncharacterized protein</fullName>
    </submittedName>
</protein>
<name>A0ABQ9G6E1_9NEOP</name>
<dbReference type="EMBL" id="JARBHB010000015">
    <property type="protein sequence ID" value="KAJ8868011.1"/>
    <property type="molecule type" value="Genomic_DNA"/>
</dbReference>
<proteinExistence type="predicted"/>
<comment type="caution">
    <text evidence="1">The sequence shown here is derived from an EMBL/GenBank/DDBJ whole genome shotgun (WGS) entry which is preliminary data.</text>
</comment>
<sequence>MYTTQCISVNGGCQSDRQRIVDEIERNRMERMMRRKYQRHLATQQFYKSMQMLQTNARPDPTPFEDYSLFVYRQTAPAFEDRVKDMEKKILYPVRLLQRVEWPAT</sequence>
<dbReference type="Proteomes" id="UP001159363">
    <property type="component" value="Chromosome 14"/>
</dbReference>